<dbReference type="PANTHER" id="PTHR42749">
    <property type="entry name" value="CELL SHAPE-DETERMINING PROTEIN MREB"/>
    <property type="match status" value="1"/>
</dbReference>
<evidence type="ECO:0000313" key="2">
    <source>
        <dbReference type="EMBL" id="CAI6291398.1"/>
    </source>
</evidence>
<dbReference type="Proteomes" id="UP001152607">
    <property type="component" value="Unassembled WGS sequence"/>
</dbReference>
<evidence type="ECO:0008006" key="4">
    <source>
        <dbReference type="Google" id="ProtNLM"/>
    </source>
</evidence>
<feature type="compositionally biased region" description="Basic and acidic residues" evidence="1">
    <location>
        <begin position="646"/>
        <end position="665"/>
    </location>
</feature>
<feature type="region of interest" description="Disordered" evidence="1">
    <location>
        <begin position="645"/>
        <end position="681"/>
    </location>
</feature>
<dbReference type="Gene3D" id="3.90.640.10">
    <property type="entry name" value="Actin, Chain A, domain 4"/>
    <property type="match status" value="1"/>
</dbReference>
<accession>A0A9W4XF59</accession>
<dbReference type="EMBL" id="CAOQHR010000002">
    <property type="protein sequence ID" value="CAI6291398.1"/>
    <property type="molecule type" value="Genomic_DNA"/>
</dbReference>
<dbReference type="SUPFAM" id="SSF53067">
    <property type="entry name" value="Actin-like ATPase domain"/>
    <property type="match status" value="2"/>
</dbReference>
<comment type="caution">
    <text evidence="2">The sequence shown here is derived from an EMBL/GenBank/DDBJ whole genome shotgun (WGS) entry which is preliminary data.</text>
</comment>
<feature type="compositionally biased region" description="Basic residues" evidence="1">
    <location>
        <begin position="666"/>
        <end position="681"/>
    </location>
</feature>
<dbReference type="PANTHER" id="PTHR42749:SF1">
    <property type="entry name" value="CELL SHAPE-DETERMINING PROTEIN MREB"/>
    <property type="match status" value="1"/>
</dbReference>
<keyword evidence="3" id="KW-1185">Reference proteome</keyword>
<evidence type="ECO:0000256" key="1">
    <source>
        <dbReference type="SAM" id="MobiDB-lite"/>
    </source>
</evidence>
<gene>
    <name evidence="2" type="ORF">PDIGIT_LOCUS2470</name>
</gene>
<protein>
    <recommendedName>
        <fullName evidence="4">Actin-like ATPase domain-containing protein</fullName>
    </recommendedName>
</protein>
<dbReference type="CDD" id="cd10170">
    <property type="entry name" value="ASKHA_NBD_HSP70"/>
    <property type="match status" value="1"/>
</dbReference>
<name>A0A9W4XF59_9PLEO</name>
<evidence type="ECO:0000313" key="3">
    <source>
        <dbReference type="Proteomes" id="UP001152607"/>
    </source>
</evidence>
<dbReference type="OrthoDB" id="2394218at2759"/>
<reference evidence="2" key="1">
    <citation type="submission" date="2023-01" db="EMBL/GenBank/DDBJ databases">
        <authorList>
            <person name="Van Ghelder C."/>
            <person name="Rancurel C."/>
        </authorList>
    </citation>
    <scope>NUCLEOTIDE SEQUENCE</scope>
    <source>
        <strain evidence="2">CNCM I-4278</strain>
    </source>
</reference>
<proteinExistence type="predicted"/>
<sequence>MDGERPHMVIGVDLGMTCTGVAYTNFSIGSSTVRWVQKWPGRMQANENKVPTVVVYPNDDPKPSSWGFASEAATENNAIDKEYKEWFKTNLDPIHLAKEQHRDPENAPHSMKEVEKWYEDYLRKMYDYLSYKLGLELSGTTWDQARVEFIFSVPTTWPTIPVVERFRQLVLAAGFGSIPSHTVSIGLTEAEAAAVHISTEAPGIFKPNDILLVCDAGGGTTDLSVLRISPFSNEQDMQLQQLDVVFGDAIGSATIDWEFENAISERLERANETEPLGIDFTNAGYEMTKSRDFQAVKCEYGAPDDTPIFSVAVPRLPYSYNHKDPDIGIRGGEMTFRREDLQRVFDDQIKKLIKLIDTQFLKLDIRYPGEQVRHLVLSGGLGNSAYVQQRLRETYSSSSLPNAQNVSLRISPDPQLAVCKGIVGDRVRKILTSQSVLSTRCCRSSYGTVCKVRFDKYNPEHIGKEQYQDPHDRKWYLVDAIAWFVKKGHPVIVDEPISHHFNKKLAPGDPNRAFATDVIESSLDAEKLPIVMNKDTHVLCAISSDLSTLATSRFEQRKKHFWSSGKPYLQISYEIRVLVGPADLRFELWFENEKLSKDTSISVQWMPAPNSTADSSVDVGAGANGKAELAGVTAITSATGGLVEAGGKEIGRGKTEGKPVEDEGKKKKGKKYTLKMGRIGR</sequence>
<organism evidence="2 3">
    <name type="scientific">Periconia digitata</name>
    <dbReference type="NCBI Taxonomy" id="1303443"/>
    <lineage>
        <taxon>Eukaryota</taxon>
        <taxon>Fungi</taxon>
        <taxon>Dikarya</taxon>
        <taxon>Ascomycota</taxon>
        <taxon>Pezizomycotina</taxon>
        <taxon>Dothideomycetes</taxon>
        <taxon>Pleosporomycetidae</taxon>
        <taxon>Pleosporales</taxon>
        <taxon>Massarineae</taxon>
        <taxon>Periconiaceae</taxon>
        <taxon>Periconia</taxon>
    </lineage>
</organism>
<dbReference type="Gene3D" id="3.30.420.40">
    <property type="match status" value="2"/>
</dbReference>
<dbReference type="AlphaFoldDB" id="A0A9W4XF59"/>
<dbReference type="InterPro" id="IPR043129">
    <property type="entry name" value="ATPase_NBD"/>
</dbReference>